<feature type="transmembrane region" description="Helical" evidence="6">
    <location>
        <begin position="257"/>
        <end position="287"/>
    </location>
</feature>
<accession>A0ABS5AB63</accession>
<name>A0ABS5AB63_9PSEU</name>
<sequence>MAPGRTIGVPDLVVLGLGGMLGAGAFIGLAPAAEASGRWLLVGVVLAAIGALCTAFSTSDQSAAYVGYGSGYACTKEHLGRWPGRLAGTGLLVGKLASLAAVAGAFGQYLMPARPWVAAVTVIVLAASVGAVRADPPRWLVWAVTGFVLAVLLVVVVACFTIPPVDQVRPAPGQPGADNPRMLITSGSIVFFGLIGFERITSPADGRVYPTRAVRRAIPWVVGIGTLLYLALGWAMLRQLGAARLALSPTPLRDALAAADGAVLVPLITAGAVVALGAMAVVVSVDLRRALLSLSRDRELPLGLGKAPWRVQLLAAAGASGLVLLVSPVTALQFAACCLLTYYAFTNAAARLLLAEDRTWPMRTACLGLGMSVVLLMSLPPVLLLATLATVVAGSCVAALVSRQWR</sequence>
<comment type="subcellular location">
    <subcellularLocation>
        <location evidence="1">Cell membrane</location>
        <topology evidence="1">Multi-pass membrane protein</topology>
    </subcellularLocation>
</comment>
<dbReference type="PANTHER" id="PTHR42770:SF7">
    <property type="entry name" value="MEMBRANE PROTEIN"/>
    <property type="match status" value="1"/>
</dbReference>
<protein>
    <submittedName>
        <fullName evidence="7">APA family basic amino acid/polyamine antiporter</fullName>
    </submittedName>
</protein>
<keyword evidence="8" id="KW-1185">Reference proteome</keyword>
<evidence type="ECO:0000313" key="7">
    <source>
        <dbReference type="EMBL" id="MBP2473821.1"/>
    </source>
</evidence>
<evidence type="ECO:0000256" key="2">
    <source>
        <dbReference type="ARBA" id="ARBA00022475"/>
    </source>
</evidence>
<dbReference type="InterPro" id="IPR002293">
    <property type="entry name" value="AA/rel_permease1"/>
</dbReference>
<keyword evidence="5 6" id="KW-0472">Membrane</keyword>
<dbReference type="Gene3D" id="1.20.1740.10">
    <property type="entry name" value="Amino acid/polyamine transporter I"/>
    <property type="match status" value="1"/>
</dbReference>
<evidence type="ECO:0000256" key="5">
    <source>
        <dbReference type="ARBA" id="ARBA00023136"/>
    </source>
</evidence>
<feature type="transmembrane region" description="Helical" evidence="6">
    <location>
        <begin position="217"/>
        <end position="237"/>
    </location>
</feature>
<feature type="transmembrane region" description="Helical" evidence="6">
    <location>
        <begin position="12"/>
        <end position="33"/>
    </location>
</feature>
<evidence type="ECO:0000256" key="1">
    <source>
        <dbReference type="ARBA" id="ARBA00004651"/>
    </source>
</evidence>
<keyword evidence="4 6" id="KW-1133">Transmembrane helix</keyword>
<organism evidence="7 8">
    <name type="scientific">Crossiella equi</name>
    <dbReference type="NCBI Taxonomy" id="130796"/>
    <lineage>
        <taxon>Bacteria</taxon>
        <taxon>Bacillati</taxon>
        <taxon>Actinomycetota</taxon>
        <taxon>Actinomycetes</taxon>
        <taxon>Pseudonocardiales</taxon>
        <taxon>Pseudonocardiaceae</taxon>
        <taxon>Crossiella</taxon>
    </lineage>
</organism>
<feature type="transmembrane region" description="Helical" evidence="6">
    <location>
        <begin position="383"/>
        <end position="401"/>
    </location>
</feature>
<feature type="transmembrane region" description="Helical" evidence="6">
    <location>
        <begin position="113"/>
        <end position="132"/>
    </location>
</feature>
<feature type="transmembrane region" description="Helical" evidence="6">
    <location>
        <begin position="139"/>
        <end position="160"/>
    </location>
</feature>
<dbReference type="Proteomes" id="UP001519363">
    <property type="component" value="Unassembled WGS sequence"/>
</dbReference>
<dbReference type="EMBL" id="JAGIOO010000001">
    <property type="protein sequence ID" value="MBP2473821.1"/>
    <property type="molecule type" value="Genomic_DNA"/>
</dbReference>
<gene>
    <name evidence="7" type="ORF">JOF53_002693</name>
</gene>
<dbReference type="InterPro" id="IPR050367">
    <property type="entry name" value="APC_superfamily"/>
</dbReference>
<feature type="transmembrane region" description="Helical" evidence="6">
    <location>
        <begin position="39"/>
        <end position="58"/>
    </location>
</feature>
<dbReference type="Pfam" id="PF13520">
    <property type="entry name" value="AA_permease_2"/>
    <property type="match status" value="1"/>
</dbReference>
<evidence type="ECO:0000256" key="3">
    <source>
        <dbReference type="ARBA" id="ARBA00022692"/>
    </source>
</evidence>
<evidence type="ECO:0000313" key="8">
    <source>
        <dbReference type="Proteomes" id="UP001519363"/>
    </source>
</evidence>
<evidence type="ECO:0000256" key="4">
    <source>
        <dbReference type="ARBA" id="ARBA00022989"/>
    </source>
</evidence>
<feature type="transmembrane region" description="Helical" evidence="6">
    <location>
        <begin position="86"/>
        <end position="107"/>
    </location>
</feature>
<keyword evidence="3 6" id="KW-0812">Transmembrane</keyword>
<keyword evidence="2" id="KW-1003">Cell membrane</keyword>
<proteinExistence type="predicted"/>
<evidence type="ECO:0000256" key="6">
    <source>
        <dbReference type="SAM" id="Phobius"/>
    </source>
</evidence>
<reference evidence="7 8" key="1">
    <citation type="submission" date="2021-03" db="EMBL/GenBank/DDBJ databases">
        <title>Sequencing the genomes of 1000 actinobacteria strains.</title>
        <authorList>
            <person name="Klenk H.-P."/>
        </authorList>
    </citation>
    <scope>NUCLEOTIDE SEQUENCE [LARGE SCALE GENOMIC DNA]</scope>
    <source>
        <strain evidence="7 8">DSM 44580</strain>
    </source>
</reference>
<dbReference type="PANTHER" id="PTHR42770">
    <property type="entry name" value="AMINO ACID TRANSPORTER-RELATED"/>
    <property type="match status" value="1"/>
</dbReference>
<feature type="transmembrane region" description="Helical" evidence="6">
    <location>
        <begin position="180"/>
        <end position="197"/>
    </location>
</feature>
<comment type="caution">
    <text evidence="7">The sequence shown here is derived from an EMBL/GenBank/DDBJ whole genome shotgun (WGS) entry which is preliminary data.</text>
</comment>
<dbReference type="PIRSF" id="PIRSF006060">
    <property type="entry name" value="AA_transporter"/>
    <property type="match status" value="1"/>
</dbReference>
<feature type="transmembrane region" description="Helical" evidence="6">
    <location>
        <begin position="332"/>
        <end position="353"/>
    </location>
</feature>